<keyword evidence="2" id="KW-1185">Reference proteome</keyword>
<gene>
    <name evidence="1" type="ORF">G6F64_000997</name>
</gene>
<dbReference type="AlphaFoldDB" id="A0A9P6XJB7"/>
<proteinExistence type="predicted"/>
<dbReference type="Proteomes" id="UP000716291">
    <property type="component" value="Unassembled WGS sequence"/>
</dbReference>
<reference evidence="1" key="1">
    <citation type="journal article" date="2020" name="Microb. Genom.">
        <title>Genetic diversity of clinical and environmental Mucorales isolates obtained from an investigation of mucormycosis cases among solid organ transplant recipients.</title>
        <authorList>
            <person name="Nguyen M.H."/>
            <person name="Kaul D."/>
            <person name="Muto C."/>
            <person name="Cheng S.J."/>
            <person name="Richter R.A."/>
            <person name="Bruno V.M."/>
            <person name="Liu G."/>
            <person name="Beyhan S."/>
            <person name="Sundermann A.J."/>
            <person name="Mounaud S."/>
            <person name="Pasculle A.W."/>
            <person name="Nierman W.C."/>
            <person name="Driscoll E."/>
            <person name="Cumbie R."/>
            <person name="Clancy C.J."/>
            <person name="Dupont C.L."/>
        </authorList>
    </citation>
    <scope>NUCLEOTIDE SEQUENCE</scope>
    <source>
        <strain evidence="1">GL11</strain>
    </source>
</reference>
<protein>
    <submittedName>
        <fullName evidence="1">Uncharacterized protein</fullName>
    </submittedName>
</protein>
<organism evidence="1 2">
    <name type="scientific">Rhizopus oryzae</name>
    <name type="common">Mucormycosis agent</name>
    <name type="synonym">Rhizopus arrhizus var. delemar</name>
    <dbReference type="NCBI Taxonomy" id="64495"/>
    <lineage>
        <taxon>Eukaryota</taxon>
        <taxon>Fungi</taxon>
        <taxon>Fungi incertae sedis</taxon>
        <taxon>Mucoromycota</taxon>
        <taxon>Mucoromycotina</taxon>
        <taxon>Mucoromycetes</taxon>
        <taxon>Mucorales</taxon>
        <taxon>Mucorineae</taxon>
        <taxon>Rhizopodaceae</taxon>
        <taxon>Rhizopus</taxon>
    </lineage>
</organism>
<sequence length="653" mass="75089">MLMAFIQLKSQSKLMKAHEISYSAPQHLKFHVANAHDGTASTFSVNNPKDKRKSGFSPTVTTKLPRVYGKSETQQAIDTFKKELCTYINHYHFHMVVDVPYQRVHTGQNELNGSLLVKYRLAKALTMISLSAIVFMAAYSLFHPSIAYSKTKSNVNVNEQENTIPIDFTPQEEPCYLPNKILIEQPRDGSYSPPSPHISLLQAVSHATNEEFQNYCKKYNENQGGFTDEWKYNEKGECGNWQNKYIKLHKRNMAILKQYKKDEFSNKIKIKDRPKFVSYLCKEVPKNSNRGCGGLADRMGGMISTFFYALLTDRAYLLHWAERNPLPLEAIWERPYIDWSHDPKEMELLFSDGENPLLGYQKVNLLNRKYNDLIATVFPDGGNTEFKDLWNETYVEVRSNRGFIIHTFQLSQKYKKILNNMGLTKENTFRCITDFLFRPTIGSRRFLNAYKKLFEMKSILSIGIQIRTDDNALANPQHDSNGLKKWGHFLKCAGELASFKREPHHKHIVFFLVTDSAHLRKQFVSLNRNKDLAQKYLSEDIVKSSSMVITGLPLEHIEPDQVAKYIDVEDPKEVNKARMQPGVNSAYMENWLLGHTQYRVISVQGYGKMASFYSGEDKTSISMPKNGKAKLPVCSADNSFTSFEWLSTQWSLG</sequence>
<comment type="caution">
    <text evidence="1">The sequence shown here is derived from an EMBL/GenBank/DDBJ whole genome shotgun (WGS) entry which is preliminary data.</text>
</comment>
<dbReference type="EMBL" id="JAANQT010000070">
    <property type="protein sequence ID" value="KAG1315028.1"/>
    <property type="molecule type" value="Genomic_DNA"/>
</dbReference>
<evidence type="ECO:0000313" key="2">
    <source>
        <dbReference type="Proteomes" id="UP000716291"/>
    </source>
</evidence>
<accession>A0A9P6XJB7</accession>
<evidence type="ECO:0000313" key="1">
    <source>
        <dbReference type="EMBL" id="KAG1315028.1"/>
    </source>
</evidence>
<name>A0A9P6XJB7_RHIOR</name>